<reference evidence="4" key="1">
    <citation type="journal article" date="2019" name="Int. J. Syst. Evol. Microbiol.">
        <title>The Global Catalogue of Microorganisms (GCM) 10K type strain sequencing project: providing services to taxonomists for standard genome sequencing and annotation.</title>
        <authorList>
            <consortium name="The Broad Institute Genomics Platform"/>
            <consortium name="The Broad Institute Genome Sequencing Center for Infectious Disease"/>
            <person name="Wu L."/>
            <person name="Ma J."/>
        </authorList>
    </citation>
    <scope>NUCLEOTIDE SEQUENCE [LARGE SCALE GENOMIC DNA]</scope>
    <source>
        <strain evidence="4">JCM 31037</strain>
    </source>
</reference>
<sequence length="336" mass="35293">MSVDAIEKPTEASRVRRKAVRVLPTWLCWLLVVPTLGWAVIRIGGLERGPLVPLFAFTPYVAAWTLVPVVLALALRRWWAAGVAVLTAVALVGVVAPRAVADDVPVPDGPTLRVMTANLLAGVADSAAVVALVRTHRVDVLAVQEFTPGAQAALDRHGLAELLPHRQLNAEIGTTGSGLYARFPLSDGGTRRNYGGFTQAYATVAVPGAPPVLVESAHPCAPYERAQLRCWHTDLSRQPAATPDGPLRILAGDFNATLDHTPVRALLETGYVDAAAAAGAGLTGTWGPYDGDPIPPVAIDHVLADRRVGVRAAAVHPLPGSDHRAVLAELVLPPAG</sequence>
<feature type="transmembrane region" description="Helical" evidence="1">
    <location>
        <begin position="78"/>
        <end position="100"/>
    </location>
</feature>
<dbReference type="GO" id="GO:0004519">
    <property type="term" value="F:endonuclease activity"/>
    <property type="evidence" value="ECO:0007669"/>
    <property type="project" value="UniProtKB-KW"/>
</dbReference>
<dbReference type="Pfam" id="PF03372">
    <property type="entry name" value="Exo_endo_phos"/>
    <property type="match status" value="1"/>
</dbReference>
<keyword evidence="1" id="KW-1133">Transmembrane helix</keyword>
<keyword evidence="3" id="KW-0540">Nuclease</keyword>
<evidence type="ECO:0000313" key="3">
    <source>
        <dbReference type="EMBL" id="MFD1321535.1"/>
    </source>
</evidence>
<dbReference type="InterPro" id="IPR005135">
    <property type="entry name" value="Endo/exonuclease/phosphatase"/>
</dbReference>
<keyword evidence="1" id="KW-0812">Transmembrane</keyword>
<dbReference type="EMBL" id="JBHTMP010000012">
    <property type="protein sequence ID" value="MFD1321535.1"/>
    <property type="molecule type" value="Genomic_DNA"/>
</dbReference>
<keyword evidence="1" id="KW-0472">Membrane</keyword>
<accession>A0ABW3YBT9</accession>
<keyword evidence="3" id="KW-0378">Hydrolase</keyword>
<dbReference type="Proteomes" id="UP001597260">
    <property type="component" value="Unassembled WGS sequence"/>
</dbReference>
<organism evidence="3 4">
    <name type="scientific">Micromonospora sonneratiae</name>
    <dbReference type="NCBI Taxonomy" id="1184706"/>
    <lineage>
        <taxon>Bacteria</taxon>
        <taxon>Bacillati</taxon>
        <taxon>Actinomycetota</taxon>
        <taxon>Actinomycetes</taxon>
        <taxon>Micromonosporales</taxon>
        <taxon>Micromonosporaceae</taxon>
        <taxon>Micromonospora</taxon>
    </lineage>
</organism>
<dbReference type="RefSeq" id="WP_377569668.1">
    <property type="nucleotide sequence ID" value="NZ_JBHTMP010000012.1"/>
</dbReference>
<keyword evidence="4" id="KW-1185">Reference proteome</keyword>
<comment type="caution">
    <text evidence="3">The sequence shown here is derived from an EMBL/GenBank/DDBJ whole genome shotgun (WGS) entry which is preliminary data.</text>
</comment>
<gene>
    <name evidence="3" type="ORF">ACFQ4H_10585</name>
</gene>
<evidence type="ECO:0000259" key="2">
    <source>
        <dbReference type="Pfam" id="PF03372"/>
    </source>
</evidence>
<dbReference type="SUPFAM" id="SSF56219">
    <property type="entry name" value="DNase I-like"/>
    <property type="match status" value="1"/>
</dbReference>
<feature type="domain" description="Endonuclease/exonuclease/phosphatase" evidence="2">
    <location>
        <begin position="115"/>
        <end position="323"/>
    </location>
</feature>
<feature type="transmembrane region" description="Helical" evidence="1">
    <location>
        <begin position="26"/>
        <end position="45"/>
    </location>
</feature>
<name>A0ABW3YBT9_9ACTN</name>
<evidence type="ECO:0000256" key="1">
    <source>
        <dbReference type="SAM" id="Phobius"/>
    </source>
</evidence>
<evidence type="ECO:0000313" key="4">
    <source>
        <dbReference type="Proteomes" id="UP001597260"/>
    </source>
</evidence>
<keyword evidence="3" id="KW-0255">Endonuclease</keyword>
<feature type="transmembrane region" description="Helical" evidence="1">
    <location>
        <begin position="112"/>
        <end position="133"/>
    </location>
</feature>
<proteinExistence type="predicted"/>
<dbReference type="Gene3D" id="3.60.10.10">
    <property type="entry name" value="Endonuclease/exonuclease/phosphatase"/>
    <property type="match status" value="1"/>
</dbReference>
<dbReference type="InterPro" id="IPR036691">
    <property type="entry name" value="Endo/exonu/phosph_ase_sf"/>
</dbReference>
<protein>
    <submittedName>
        <fullName evidence="3">Endonuclease/exonuclease/phosphatase family protein</fullName>
    </submittedName>
</protein>
<feature type="transmembrane region" description="Helical" evidence="1">
    <location>
        <begin position="51"/>
        <end position="71"/>
    </location>
</feature>